<dbReference type="EMBL" id="OC859341">
    <property type="protein sequence ID" value="CAD7627475.1"/>
    <property type="molecule type" value="Genomic_DNA"/>
</dbReference>
<accession>A0A7R9KQG0</accession>
<gene>
    <name evidence="1" type="ORF">OSB1V03_LOCUS7901</name>
</gene>
<evidence type="ECO:0000313" key="1">
    <source>
        <dbReference type="EMBL" id="CAD7627475.1"/>
    </source>
</evidence>
<dbReference type="EMBL" id="CAJPIZ010004766">
    <property type="protein sequence ID" value="CAG2107905.1"/>
    <property type="molecule type" value="Genomic_DNA"/>
</dbReference>
<reference evidence="1" key="1">
    <citation type="submission" date="2020-11" db="EMBL/GenBank/DDBJ databases">
        <authorList>
            <person name="Tran Van P."/>
        </authorList>
    </citation>
    <scope>NUCLEOTIDE SEQUENCE</scope>
</reference>
<keyword evidence="2" id="KW-1185">Reference proteome</keyword>
<organism evidence="1">
    <name type="scientific">Medioppia subpectinata</name>
    <dbReference type="NCBI Taxonomy" id="1979941"/>
    <lineage>
        <taxon>Eukaryota</taxon>
        <taxon>Metazoa</taxon>
        <taxon>Ecdysozoa</taxon>
        <taxon>Arthropoda</taxon>
        <taxon>Chelicerata</taxon>
        <taxon>Arachnida</taxon>
        <taxon>Acari</taxon>
        <taxon>Acariformes</taxon>
        <taxon>Sarcoptiformes</taxon>
        <taxon>Oribatida</taxon>
        <taxon>Brachypylina</taxon>
        <taxon>Oppioidea</taxon>
        <taxon>Oppiidae</taxon>
        <taxon>Medioppia</taxon>
    </lineage>
</organism>
<dbReference type="AlphaFoldDB" id="A0A7R9KQG0"/>
<dbReference type="Proteomes" id="UP000759131">
    <property type="component" value="Unassembled WGS sequence"/>
</dbReference>
<protein>
    <submittedName>
        <fullName evidence="1">Uncharacterized protein</fullName>
    </submittedName>
</protein>
<name>A0A7R9KQG0_9ACAR</name>
<sequence>MISVSNIKQAGLIQHWEIILYCELFHLDIDHIEHSAHIEVQEQSQITQLLATTMIRPLIFIATNQTDNTTTIIG</sequence>
<feature type="non-terminal residue" evidence="1">
    <location>
        <position position="74"/>
    </location>
</feature>
<evidence type="ECO:0000313" key="2">
    <source>
        <dbReference type="Proteomes" id="UP000759131"/>
    </source>
</evidence>
<proteinExistence type="predicted"/>